<feature type="domain" description="Aconitase/3-isopropylmalate dehydratase large subunit alpha/beta/alpha" evidence="4">
    <location>
        <begin position="91"/>
        <end position="276"/>
    </location>
</feature>
<keyword evidence="1" id="KW-0479">Metal-binding</keyword>
<keyword evidence="2" id="KW-0408">Iron</keyword>
<proteinExistence type="predicted"/>
<evidence type="ECO:0000259" key="4">
    <source>
        <dbReference type="Pfam" id="PF00330"/>
    </source>
</evidence>
<name>A0A382PK67_9ZZZZ</name>
<dbReference type="Gene3D" id="3.30.499.10">
    <property type="entry name" value="Aconitase, domain 3"/>
    <property type="match status" value="1"/>
</dbReference>
<feature type="non-terminal residue" evidence="5">
    <location>
        <position position="276"/>
    </location>
</feature>
<evidence type="ECO:0000313" key="5">
    <source>
        <dbReference type="EMBL" id="SVC73799.1"/>
    </source>
</evidence>
<dbReference type="GO" id="GO:0051536">
    <property type="term" value="F:iron-sulfur cluster binding"/>
    <property type="evidence" value="ECO:0007669"/>
    <property type="project" value="UniProtKB-KW"/>
</dbReference>
<accession>A0A382PK67</accession>
<reference evidence="5" key="1">
    <citation type="submission" date="2018-05" db="EMBL/GenBank/DDBJ databases">
        <authorList>
            <person name="Lanie J.A."/>
            <person name="Ng W.-L."/>
            <person name="Kazmierczak K.M."/>
            <person name="Andrzejewski T.M."/>
            <person name="Davidsen T.M."/>
            <person name="Wayne K.J."/>
            <person name="Tettelin H."/>
            <person name="Glass J.I."/>
            <person name="Rusch D."/>
            <person name="Podicherti R."/>
            <person name="Tsui H.-C.T."/>
            <person name="Winkler M.E."/>
        </authorList>
    </citation>
    <scope>NUCLEOTIDE SEQUENCE</scope>
</reference>
<organism evidence="5">
    <name type="scientific">marine metagenome</name>
    <dbReference type="NCBI Taxonomy" id="408172"/>
    <lineage>
        <taxon>unclassified sequences</taxon>
        <taxon>metagenomes</taxon>
        <taxon>ecological metagenomes</taxon>
    </lineage>
</organism>
<dbReference type="EMBL" id="UINC01108002">
    <property type="protein sequence ID" value="SVC73799.1"/>
    <property type="molecule type" value="Genomic_DNA"/>
</dbReference>
<keyword evidence="3" id="KW-0411">Iron-sulfur</keyword>
<sequence>MEHMPTDITVGDDMGDADPFDARSTFVASDGSPAAFVDIGALQRAGVCKLAEIPVSIRILLEAALRKCDGFLVTEEDVLRIASWSPEMTPEEIPFSPSRVILQDFTGVPAVVDIAALRDAMVAMGGDPEKVNPQVPVDLVVDHSVQVDVSGLFPDARQRNLEIEYERNLERYKFLKWGQHSLDNFRAVPPGRGIVHQVNLEWIASVAREEEQVWIPDTLVGTDSHTTMINGLGVLGWGVGGIEAEAVMLGQPIYMLLPEVVGFELTGSLQPGVTAT</sequence>
<evidence type="ECO:0000256" key="3">
    <source>
        <dbReference type="ARBA" id="ARBA00023014"/>
    </source>
</evidence>
<dbReference type="GO" id="GO:0046872">
    <property type="term" value="F:metal ion binding"/>
    <property type="evidence" value="ECO:0007669"/>
    <property type="project" value="UniProtKB-KW"/>
</dbReference>
<dbReference type="InterPro" id="IPR001030">
    <property type="entry name" value="Acoase/IPM_deHydtase_lsu_aba"/>
</dbReference>
<dbReference type="InterPro" id="IPR015931">
    <property type="entry name" value="Acnase/IPM_dHydase_lsu_aba_1/3"/>
</dbReference>
<dbReference type="AlphaFoldDB" id="A0A382PK67"/>
<dbReference type="Pfam" id="PF00330">
    <property type="entry name" value="Aconitase"/>
    <property type="match status" value="1"/>
</dbReference>
<dbReference type="InterPro" id="IPR006249">
    <property type="entry name" value="Aconitase/IRP2"/>
</dbReference>
<evidence type="ECO:0000256" key="2">
    <source>
        <dbReference type="ARBA" id="ARBA00023004"/>
    </source>
</evidence>
<dbReference type="PANTHER" id="PTHR11670">
    <property type="entry name" value="ACONITASE/IRON-RESPONSIVE ELEMENT FAMILY MEMBER"/>
    <property type="match status" value="1"/>
</dbReference>
<gene>
    <name evidence="5" type="ORF">METZ01_LOCUS326653</name>
</gene>
<protein>
    <recommendedName>
        <fullName evidence="4">Aconitase/3-isopropylmalate dehydratase large subunit alpha/beta/alpha domain-containing protein</fullName>
    </recommendedName>
</protein>
<evidence type="ECO:0000256" key="1">
    <source>
        <dbReference type="ARBA" id="ARBA00022723"/>
    </source>
</evidence>
<dbReference type="SUPFAM" id="SSF53732">
    <property type="entry name" value="Aconitase iron-sulfur domain"/>
    <property type="match status" value="1"/>
</dbReference>
<dbReference type="InterPro" id="IPR036008">
    <property type="entry name" value="Aconitase_4Fe-4S_dom"/>
</dbReference>
<dbReference type="PRINTS" id="PR00415">
    <property type="entry name" value="ACONITASE"/>
</dbReference>